<dbReference type="PANTHER" id="PTHR11895:SF7">
    <property type="entry name" value="GLUTAMYL-TRNA(GLN) AMIDOTRANSFERASE SUBUNIT A, MITOCHONDRIAL"/>
    <property type="match status" value="1"/>
</dbReference>
<feature type="domain" description="Amidase" evidence="1">
    <location>
        <begin position="21"/>
        <end position="440"/>
    </location>
</feature>
<evidence type="ECO:0000313" key="2">
    <source>
        <dbReference type="EMBL" id="SVA49568.1"/>
    </source>
</evidence>
<dbReference type="InterPro" id="IPR036928">
    <property type="entry name" value="AS_sf"/>
</dbReference>
<name>A0A381WC24_9ZZZZ</name>
<reference evidence="2" key="1">
    <citation type="submission" date="2018-05" db="EMBL/GenBank/DDBJ databases">
        <authorList>
            <person name="Lanie J.A."/>
            <person name="Ng W.-L."/>
            <person name="Kazmierczak K.M."/>
            <person name="Andrzejewski T.M."/>
            <person name="Davidsen T.M."/>
            <person name="Wayne K.J."/>
            <person name="Tettelin H."/>
            <person name="Glass J.I."/>
            <person name="Rusch D."/>
            <person name="Podicherti R."/>
            <person name="Tsui H.-C.T."/>
            <person name="Winkler M.E."/>
        </authorList>
    </citation>
    <scope>NUCLEOTIDE SEQUENCE</scope>
</reference>
<dbReference type="InterPro" id="IPR023631">
    <property type="entry name" value="Amidase_dom"/>
</dbReference>
<protein>
    <recommendedName>
        <fullName evidence="1">Amidase domain-containing protein</fullName>
    </recommendedName>
</protein>
<proteinExistence type="predicted"/>
<accession>A0A381WC24</accession>
<dbReference type="InterPro" id="IPR000120">
    <property type="entry name" value="Amidase"/>
</dbReference>
<sequence length="464" mass="49933">MFKNLRSIGKEIENKTISPTEITKYYLTRLNELGPEYNSVVTVTDELALKQAEAAEKEIMSGLYKGTLHGIPFGAKDLLATDGGIPTTWGAEPFRHQTFQYNATVINKLGSSGAILVSKLAMIELAGGMGYRQPNASLTGPCKSPWDKNTWAGGSSSGSGSAVGTGLVPFAIGSETWGSILSPANNCGVSGLRPTFGRVSRYGAMPLSWSLDKIGPLCLSADDCGIVLNEIAGPDPKDPSASDKLYEYRVGSNQRKFKLAVLASASSNIDEEVADNFKESLDTLSQFCEIEEINFPEYPYEAVTRTIMLAESGTIFEEFSGSGTAALLTAPEDKYGPYARTAVLAKDYLKALRLRDEISQKIDPIMSKYDAVCGPTRGTPASNLEDEFRGAIRGNAKDTLGALGNSVGLPAISVPNGFTKANLPTGIQFVGQVYAENSILNLANRFQQETDWHLKHPAELLEEI</sequence>
<evidence type="ECO:0000259" key="1">
    <source>
        <dbReference type="Pfam" id="PF01425"/>
    </source>
</evidence>
<organism evidence="2">
    <name type="scientific">marine metagenome</name>
    <dbReference type="NCBI Taxonomy" id="408172"/>
    <lineage>
        <taxon>unclassified sequences</taxon>
        <taxon>metagenomes</taxon>
        <taxon>ecological metagenomes</taxon>
    </lineage>
</organism>
<dbReference type="Pfam" id="PF01425">
    <property type="entry name" value="Amidase"/>
    <property type="match status" value="1"/>
</dbReference>
<dbReference type="Gene3D" id="3.90.1300.10">
    <property type="entry name" value="Amidase signature (AS) domain"/>
    <property type="match status" value="1"/>
</dbReference>
<dbReference type="AlphaFoldDB" id="A0A381WC24"/>
<dbReference type="EMBL" id="UINC01011207">
    <property type="protein sequence ID" value="SVA49568.1"/>
    <property type="molecule type" value="Genomic_DNA"/>
</dbReference>
<dbReference type="GO" id="GO:0003824">
    <property type="term" value="F:catalytic activity"/>
    <property type="evidence" value="ECO:0007669"/>
    <property type="project" value="InterPro"/>
</dbReference>
<dbReference type="SUPFAM" id="SSF75304">
    <property type="entry name" value="Amidase signature (AS) enzymes"/>
    <property type="match status" value="1"/>
</dbReference>
<gene>
    <name evidence="2" type="ORF">METZ01_LOCUS102422</name>
</gene>
<dbReference type="PANTHER" id="PTHR11895">
    <property type="entry name" value="TRANSAMIDASE"/>
    <property type="match status" value="1"/>
</dbReference>